<dbReference type="AlphaFoldDB" id="A0A7J3I9T0"/>
<dbReference type="EC" id="2.1.1.245" evidence="8"/>
<feature type="binding site" evidence="8 10">
    <location>
        <position position="23"/>
    </location>
    <ligand>
        <name>[4Fe-4S] cluster</name>
        <dbReference type="ChEBI" id="CHEBI:49883"/>
    </ligand>
</feature>
<evidence type="ECO:0000256" key="5">
    <source>
        <dbReference type="ARBA" id="ARBA00023004"/>
    </source>
</evidence>
<keyword evidence="1 8" id="KW-0004">4Fe-4S</keyword>
<name>A0A7J3I9T0_9CREN</name>
<dbReference type="PANTHER" id="PTHR36214">
    <property type="match status" value="1"/>
</dbReference>
<feature type="binding site" evidence="9">
    <location>
        <position position="371"/>
    </location>
    <ligand>
        <name>5-methoxybenzimidazolylcob(I)amide</name>
        <dbReference type="ChEBI" id="CHEBI:157765"/>
    </ligand>
</feature>
<keyword evidence="6 8" id="KW-0411">Iron-sulfur</keyword>
<evidence type="ECO:0000256" key="6">
    <source>
        <dbReference type="ARBA" id="ARBA00023014"/>
    </source>
</evidence>
<comment type="cofactor">
    <cofactor evidence="8">
        <name>[4Fe-4S] cluster</name>
        <dbReference type="ChEBI" id="CHEBI:49883"/>
    </cofactor>
    <text evidence="8">Binds 1 [4Fe-4S] cluster.</text>
</comment>
<organism evidence="12">
    <name type="scientific">Ignisphaera aggregans</name>
    <dbReference type="NCBI Taxonomy" id="334771"/>
    <lineage>
        <taxon>Archaea</taxon>
        <taxon>Thermoproteota</taxon>
        <taxon>Thermoprotei</taxon>
        <taxon>Desulfurococcales</taxon>
        <taxon>Desulfurococcaceae</taxon>
        <taxon>Ignisphaera</taxon>
    </lineage>
</organism>
<protein>
    <recommendedName>
        <fullName evidence="8">Acetyl-CoA decarbonylase/synthase complex subunit gamma</fullName>
        <shortName evidence="8">ACDS complex subunit gamma</shortName>
        <ecNumber evidence="8">2.1.1.245</ecNumber>
    </recommendedName>
    <alternativeName>
        <fullName evidence="8">5-methyltetrahydrosarcinapterin:corrinoid/iron-sulfur protein Co-methyltransferase</fullName>
    </alternativeName>
    <alternativeName>
        <fullName evidence="8">ACDS complex methyltransferase</fullName>
    </alternativeName>
    <alternativeName>
        <fullName evidence="8">Corrinoid/iron-sulfur component large subunit</fullName>
    </alternativeName>
</protein>
<dbReference type="Pfam" id="PF03599">
    <property type="entry name" value="CdhD"/>
    <property type="match status" value="1"/>
</dbReference>
<keyword evidence="5 8" id="KW-0408">Iron</keyword>
<dbReference type="PIRSF" id="PIRSF000376">
    <property type="entry name" value="AcCoA_decarb_gamma"/>
    <property type="match status" value="1"/>
</dbReference>
<dbReference type="PROSITE" id="PS51656">
    <property type="entry name" value="4FE4S"/>
    <property type="match status" value="1"/>
</dbReference>
<comment type="caution">
    <text evidence="12">The sequence shown here is derived from an EMBL/GenBank/DDBJ whole genome shotgun (WGS) entry which is preliminary data.</text>
</comment>
<dbReference type="GO" id="GO:0051539">
    <property type="term" value="F:4 iron, 4 sulfur cluster binding"/>
    <property type="evidence" value="ECO:0007669"/>
    <property type="project" value="UniProtKB-KW"/>
</dbReference>
<feature type="binding site" evidence="9">
    <location>
        <begin position="395"/>
        <end position="398"/>
    </location>
    <ligand>
        <name>5-methoxybenzimidazolylcob(I)amide</name>
        <dbReference type="ChEBI" id="CHEBI:157765"/>
    </ligand>
</feature>
<sequence length="480" mass="53845">MPWQPPSPIQVFQLLPKTNCGKCGEPNCMAFAVRLVNFEVALETCTPLIEDSNLKPAYEKLKSLLAPPVREIELRGSKKSLRIGGKYVLHRHELRYMNPTAIAIDIDDSMDRETILKRVEMVEKFEYEYVGQKLKLDAIAIRSTSNDPKQFARAVQLVAENSSLPIILCSLNPSIIEAGLNVLTPPYRPLLYAATKDNWREMVELAKRFEAPLSIASPGDLDMLVSLSKTITEDIGFQDITLDPGCFIGLGGLSYTLKAYSWIRYKAVYDLWRYAGFPLIATPIAVWSYLKGDITEIMWWEATLALTLMTRYADLIIMHTLEGWTLLPLVMWRFQLYTDPRKPVAVPSGVREIGKPNENSPVIVTTNYALTYSIVSSDAERSKVNAWLLVVDTEGLAVDVSVAGRKLTGEKVRELIKSSNLEQKVKHRILIIPGKAARVQGDIEDATGWKVIVGPMDSSEIGKFLEKTWTPEKLKELGEG</sequence>
<evidence type="ECO:0000313" key="12">
    <source>
        <dbReference type="EMBL" id="HGN37335.1"/>
    </source>
</evidence>
<dbReference type="GO" id="GO:0046356">
    <property type="term" value="P:acetyl-CoA catabolic process"/>
    <property type="evidence" value="ECO:0007669"/>
    <property type="project" value="InterPro"/>
</dbReference>
<dbReference type="InterPro" id="IPR016218">
    <property type="entry name" value="AcylCoA_decarb/synth_gsu"/>
</dbReference>
<comment type="function">
    <text evidence="8">Part of a complex that catalyzes the reversible cleavage of acetyl-CoA, allowing autotrophic growth from CO(2).</text>
</comment>
<dbReference type="Gene3D" id="3.20.20.20">
    <property type="entry name" value="Dihydropteroate synthase-like"/>
    <property type="match status" value="1"/>
</dbReference>
<dbReference type="PANTHER" id="PTHR36214:SF3">
    <property type="entry name" value="ACETYL-COA DECARBONYLASE_SYNTHASE COMPLEX SUBUNIT GAMMA"/>
    <property type="match status" value="1"/>
</dbReference>
<comment type="cofactor">
    <cofactor evidence="8">
        <name>corrinoid</name>
        <dbReference type="ChEBI" id="CHEBI:33913"/>
    </cofactor>
</comment>
<dbReference type="EMBL" id="DTAI01000216">
    <property type="protein sequence ID" value="HGN37335.1"/>
    <property type="molecule type" value="Genomic_DNA"/>
</dbReference>
<evidence type="ECO:0000313" key="13">
    <source>
        <dbReference type="EMBL" id="HGQ18353.1"/>
    </source>
</evidence>
<evidence type="ECO:0000256" key="7">
    <source>
        <dbReference type="ARBA" id="ARBA00023285"/>
    </source>
</evidence>
<evidence type="ECO:0000256" key="8">
    <source>
        <dbReference type="HAMAP-Rule" id="MF_01136"/>
    </source>
</evidence>
<dbReference type="InterPro" id="IPR023427">
    <property type="entry name" value="AcylCoA_decarb/synth_gsu_arc"/>
</dbReference>
<evidence type="ECO:0000256" key="1">
    <source>
        <dbReference type="ARBA" id="ARBA00022485"/>
    </source>
</evidence>
<dbReference type="GO" id="GO:0005506">
    <property type="term" value="F:iron ion binding"/>
    <property type="evidence" value="ECO:0007669"/>
    <property type="project" value="UniProtKB-UniRule"/>
</dbReference>
<evidence type="ECO:0000256" key="9">
    <source>
        <dbReference type="PIRSR" id="PIRSR000376-1"/>
    </source>
</evidence>
<dbReference type="InterPro" id="IPR016041">
    <property type="entry name" value="Ac-CoA_synth_d_su_TIM-brl"/>
</dbReference>
<gene>
    <name evidence="8" type="primary">cdhE</name>
    <name evidence="12" type="ORF">ENT87_07315</name>
    <name evidence="13" type="ORF">ENU30_05200</name>
</gene>
<keyword evidence="4 8" id="KW-0479">Metal-binding</keyword>
<evidence type="ECO:0000256" key="2">
    <source>
        <dbReference type="ARBA" id="ARBA00022603"/>
    </source>
</evidence>
<evidence type="ECO:0000256" key="3">
    <source>
        <dbReference type="ARBA" id="ARBA00022679"/>
    </source>
</evidence>
<dbReference type="NCBIfam" id="NF003195">
    <property type="entry name" value="PRK04165.1"/>
    <property type="match status" value="1"/>
</dbReference>
<dbReference type="InterPro" id="IPR051069">
    <property type="entry name" value="ACDS_complex_subunit"/>
</dbReference>
<evidence type="ECO:0000256" key="10">
    <source>
        <dbReference type="PIRSR" id="PIRSR000376-2"/>
    </source>
</evidence>
<dbReference type="Gene3D" id="1.10.15.40">
    <property type="entry name" value="Electron transport complex subunit B, putative Fe-S cluster"/>
    <property type="match status" value="1"/>
</dbReference>
<keyword evidence="7 8" id="KW-0170">Cobalt</keyword>
<feature type="binding site" evidence="9">
    <location>
        <position position="458"/>
    </location>
    <ligand>
        <name>5-methoxybenzimidazolylcob(I)amide</name>
        <dbReference type="ChEBI" id="CHEBI:157765"/>
    </ligand>
</feature>
<feature type="binding site" evidence="9">
    <location>
        <position position="365"/>
    </location>
    <ligand>
        <name>5-methoxybenzimidazolylcob(I)amide</name>
        <dbReference type="ChEBI" id="CHEBI:157765"/>
    </ligand>
</feature>
<dbReference type="Pfam" id="PF04060">
    <property type="entry name" value="FeS"/>
    <property type="match status" value="1"/>
</dbReference>
<accession>A0A7J3I9T0</accession>
<dbReference type="GO" id="GO:0008168">
    <property type="term" value="F:methyltransferase activity"/>
    <property type="evidence" value="ECO:0007669"/>
    <property type="project" value="UniProtKB-UniRule"/>
</dbReference>
<evidence type="ECO:0000256" key="4">
    <source>
        <dbReference type="ARBA" id="ARBA00022723"/>
    </source>
</evidence>
<dbReference type="EMBL" id="DTBZ01000099">
    <property type="protein sequence ID" value="HGQ18353.1"/>
    <property type="molecule type" value="Genomic_DNA"/>
</dbReference>
<dbReference type="GO" id="GO:0032259">
    <property type="term" value="P:methylation"/>
    <property type="evidence" value="ECO:0007669"/>
    <property type="project" value="UniProtKB-KW"/>
</dbReference>
<keyword evidence="2 8" id="KW-0489">Methyltransferase</keyword>
<feature type="domain" description="4Fe-4S" evidence="11">
    <location>
        <begin position="4"/>
        <end position="63"/>
    </location>
</feature>
<keyword evidence="3 8" id="KW-0808">Transferase</keyword>
<dbReference type="InterPro" id="IPR007202">
    <property type="entry name" value="4Fe-4S_dom"/>
</dbReference>
<feature type="binding site" evidence="8 10">
    <location>
        <position position="28"/>
    </location>
    <ligand>
        <name>[4Fe-4S] cluster</name>
        <dbReference type="ChEBI" id="CHEBI:49883"/>
    </ligand>
</feature>
<comment type="subunit">
    <text evidence="8">Heterodimer of delta and gamma chains. The ACDS complex is made up of alpha, epsilon, beta, gamma and delta chains with a probable stoichiometry of (alpha(2)epsilon(2))(4)-beta(8)-(gamma(1)delta(1))(8).</text>
</comment>
<evidence type="ECO:0000259" key="11">
    <source>
        <dbReference type="PROSITE" id="PS51656"/>
    </source>
</evidence>
<comment type="catalytic activity">
    <reaction evidence="8">
        <text>5,6,7,8-tetrahydrosarcinapterin + methyl-Co(III)-[corrinoid Fe-S protein] = 5-methyltetrahydrosarcinapterin + Co(I)-[corrinoid Fe-S protein] + H(+)</text>
        <dbReference type="Rhea" id="RHEA:45196"/>
        <dbReference type="Rhea" id="RHEA-COMP:11110"/>
        <dbReference type="Rhea" id="RHEA-COMP:11111"/>
        <dbReference type="ChEBI" id="CHEBI:15378"/>
        <dbReference type="ChEBI" id="CHEBI:59924"/>
        <dbReference type="ChEBI" id="CHEBI:64267"/>
        <dbReference type="ChEBI" id="CHEBI:85033"/>
        <dbReference type="ChEBI" id="CHEBI:85035"/>
        <dbReference type="EC" id="2.1.1.245"/>
    </reaction>
</comment>
<reference evidence="12" key="1">
    <citation type="journal article" date="2020" name="mSystems">
        <title>Genome- and Community-Level Interaction Insights into Carbon Utilization and Element Cycling Functions of Hydrothermarchaeota in Hydrothermal Sediment.</title>
        <authorList>
            <person name="Zhou Z."/>
            <person name="Liu Y."/>
            <person name="Xu W."/>
            <person name="Pan J."/>
            <person name="Luo Z.H."/>
            <person name="Li M."/>
        </authorList>
    </citation>
    <scope>NUCLEOTIDE SEQUENCE [LARGE SCALE GENOMIC DNA]</scope>
    <source>
        <strain evidence="12">SpSt-618</strain>
        <strain evidence="13">SpSt-657</strain>
    </source>
</reference>
<dbReference type="SUPFAM" id="SSF51717">
    <property type="entry name" value="Dihydropteroate synthetase-like"/>
    <property type="match status" value="1"/>
</dbReference>
<dbReference type="InterPro" id="IPR011005">
    <property type="entry name" value="Dihydropteroate_synth-like_sf"/>
</dbReference>
<dbReference type="Gene3D" id="3.40.50.11600">
    <property type="match status" value="1"/>
</dbReference>
<feature type="binding site" evidence="8 10">
    <location>
        <position position="20"/>
    </location>
    <ligand>
        <name>[4Fe-4S] cluster</name>
        <dbReference type="ChEBI" id="CHEBI:49883"/>
    </ligand>
</feature>
<feature type="binding site" evidence="8 10">
    <location>
        <position position="45"/>
    </location>
    <ligand>
        <name>[4Fe-4S] cluster</name>
        <dbReference type="ChEBI" id="CHEBI:49883"/>
    </ligand>
</feature>
<dbReference type="HAMAP" id="MF_01136">
    <property type="entry name" value="CdhE"/>
    <property type="match status" value="1"/>
</dbReference>
<proteinExistence type="inferred from homology"/>